<feature type="chain" id="PRO_5047284025" evidence="1">
    <location>
        <begin position="20"/>
        <end position="309"/>
    </location>
</feature>
<name>A0ABP7ZXM5_9SPHI</name>
<dbReference type="Gene3D" id="1.20.144.10">
    <property type="entry name" value="Phosphatidic acid phosphatase type 2/haloperoxidase"/>
    <property type="match status" value="1"/>
</dbReference>
<proteinExistence type="predicted"/>
<accession>A0ABP7ZXM5</accession>
<dbReference type="Pfam" id="PF01569">
    <property type="entry name" value="PAP2"/>
    <property type="match status" value="1"/>
</dbReference>
<evidence type="ECO:0000313" key="4">
    <source>
        <dbReference type="Proteomes" id="UP001500167"/>
    </source>
</evidence>
<sequence>MIKPVLLLLVTALFPFSSAITQILQQPKTVITEEQGSTLALVKDPLRLNTVTDLNQPSQRWKNDSNANLWPIQGDTITHMFKNASKMSTNSPYKLRYTNFIVPTVFIGFGVASLSSDALKKLNSSTKDEIAEHRLSHMKLDNYSQYVPALMVYGLNAFGVKGKHNFRDRTVIYLTSQLISGAMVIPLKHLVKEVRPDSSDALSFPSGHTATAFSSAQFMYHEYRDSNFWLSISGYPFAIFTGIYRTINNRHWVGDVVAGAGFGILSTELAYWLHPKINQLLFKDKPNTSSMVMPFYQNRQFGLSYARQF</sequence>
<dbReference type="PANTHER" id="PTHR14969:SF13">
    <property type="entry name" value="AT30094P"/>
    <property type="match status" value="1"/>
</dbReference>
<keyword evidence="4" id="KW-1185">Reference proteome</keyword>
<protein>
    <submittedName>
        <fullName evidence="3">Phosphatase PAP2 family protein</fullName>
    </submittedName>
</protein>
<dbReference type="SUPFAM" id="SSF48317">
    <property type="entry name" value="Acid phosphatase/Vanadium-dependent haloperoxidase"/>
    <property type="match status" value="1"/>
</dbReference>
<dbReference type="CDD" id="cd03394">
    <property type="entry name" value="PAP2_like_5"/>
    <property type="match status" value="1"/>
</dbReference>
<gene>
    <name evidence="3" type="ORF">GCM10022218_15230</name>
</gene>
<feature type="domain" description="Phosphatidic acid phosphatase type 2/haloperoxidase" evidence="2">
    <location>
        <begin position="170"/>
        <end position="271"/>
    </location>
</feature>
<dbReference type="PANTHER" id="PTHR14969">
    <property type="entry name" value="SPHINGOSINE-1-PHOSPHATE PHOSPHOHYDROLASE"/>
    <property type="match status" value="1"/>
</dbReference>
<dbReference type="EMBL" id="BAAAZK010000002">
    <property type="protein sequence ID" value="GAA4172908.1"/>
    <property type="molecule type" value="Genomic_DNA"/>
</dbReference>
<dbReference type="SMART" id="SM00014">
    <property type="entry name" value="acidPPc"/>
    <property type="match status" value="1"/>
</dbReference>
<keyword evidence="1" id="KW-0732">Signal</keyword>
<dbReference type="Proteomes" id="UP001500167">
    <property type="component" value="Unassembled WGS sequence"/>
</dbReference>
<dbReference type="InterPro" id="IPR000326">
    <property type="entry name" value="PAP2/HPO"/>
</dbReference>
<evidence type="ECO:0000313" key="3">
    <source>
        <dbReference type="EMBL" id="GAA4172908.1"/>
    </source>
</evidence>
<evidence type="ECO:0000259" key="2">
    <source>
        <dbReference type="SMART" id="SM00014"/>
    </source>
</evidence>
<organism evidence="3 4">
    <name type="scientific">Sphingobacterium ginsenosidimutans</name>
    <dbReference type="NCBI Taxonomy" id="687845"/>
    <lineage>
        <taxon>Bacteria</taxon>
        <taxon>Pseudomonadati</taxon>
        <taxon>Bacteroidota</taxon>
        <taxon>Sphingobacteriia</taxon>
        <taxon>Sphingobacteriales</taxon>
        <taxon>Sphingobacteriaceae</taxon>
        <taxon>Sphingobacterium</taxon>
    </lineage>
</organism>
<feature type="signal peptide" evidence="1">
    <location>
        <begin position="1"/>
        <end position="19"/>
    </location>
</feature>
<evidence type="ECO:0000256" key="1">
    <source>
        <dbReference type="SAM" id="SignalP"/>
    </source>
</evidence>
<dbReference type="RefSeq" id="WP_257088007.1">
    <property type="nucleotide sequence ID" value="NZ_BAAAZK010000002.1"/>
</dbReference>
<dbReference type="InterPro" id="IPR036938">
    <property type="entry name" value="PAP2/HPO_sf"/>
</dbReference>
<comment type="caution">
    <text evidence="3">The sequence shown here is derived from an EMBL/GenBank/DDBJ whole genome shotgun (WGS) entry which is preliminary data.</text>
</comment>
<reference evidence="4" key="1">
    <citation type="journal article" date="2019" name="Int. J. Syst. Evol. Microbiol.">
        <title>The Global Catalogue of Microorganisms (GCM) 10K type strain sequencing project: providing services to taxonomists for standard genome sequencing and annotation.</title>
        <authorList>
            <consortium name="The Broad Institute Genomics Platform"/>
            <consortium name="The Broad Institute Genome Sequencing Center for Infectious Disease"/>
            <person name="Wu L."/>
            <person name="Ma J."/>
        </authorList>
    </citation>
    <scope>NUCLEOTIDE SEQUENCE [LARGE SCALE GENOMIC DNA]</scope>
    <source>
        <strain evidence="4">JCM 16722</strain>
    </source>
</reference>